<comment type="similarity">
    <text evidence="2 6">Belongs to the zinc-containing alcohol dehydrogenase family.</text>
</comment>
<dbReference type="InterPro" id="IPR013154">
    <property type="entry name" value="ADH-like_N"/>
</dbReference>
<proteinExistence type="inferred from homology"/>
<comment type="cofactor">
    <cofactor evidence="1 6">
        <name>Zn(2+)</name>
        <dbReference type="ChEBI" id="CHEBI:29105"/>
    </cofactor>
</comment>
<dbReference type="InterPro" id="IPR036291">
    <property type="entry name" value="NAD(P)-bd_dom_sf"/>
</dbReference>
<evidence type="ECO:0000256" key="2">
    <source>
        <dbReference type="ARBA" id="ARBA00008072"/>
    </source>
</evidence>
<gene>
    <name evidence="9" type="ORF">AVDCRST_MAG20-1178</name>
</gene>
<dbReference type="PANTHER" id="PTHR43350">
    <property type="entry name" value="NAD-DEPENDENT ALCOHOL DEHYDROGENASE"/>
    <property type="match status" value="1"/>
</dbReference>
<accession>A0A6J4HPD5</accession>
<dbReference type="EMBL" id="CADCSY010000046">
    <property type="protein sequence ID" value="CAA9229747.1"/>
    <property type="molecule type" value="Genomic_DNA"/>
</dbReference>
<name>A0A6J4HPD5_9ACTN</name>
<sequence length="312" mass="32054">MVTAPSSAGVVDVAPRDPLPGEVRVVLEGCGVCGSNLPVWEGREWFTYPLQPGAPGHEGWGEVAAVGDGVPLATGQRVAVLADGAFATEITVPAASVVPLPDELAGRDFPGEAVGAGWNVARRGAFAAGQTVAVVGIGFLGAVVTALAAAAGARVLAVSRRAHSLDVARAMGAADVIPLEDRWQVGRAVSELTDGALCDVVVEAVGTQGPLDVAGDLTRSGGRLVIAGFHQDGLRTVDLQAWSWKGIDLVNAHERDERVVAEGVRAGAEAVVAGTVDLEPLLTHRFPLDRLGAALDAMVQRPHGFLKAVVHP</sequence>
<evidence type="ECO:0000256" key="4">
    <source>
        <dbReference type="ARBA" id="ARBA00022833"/>
    </source>
</evidence>
<dbReference type="SUPFAM" id="SSF50129">
    <property type="entry name" value="GroES-like"/>
    <property type="match status" value="1"/>
</dbReference>
<dbReference type="Pfam" id="PF08240">
    <property type="entry name" value="ADH_N"/>
    <property type="match status" value="1"/>
</dbReference>
<organism evidence="9">
    <name type="scientific">uncultured Acidimicrobiales bacterium</name>
    <dbReference type="NCBI Taxonomy" id="310071"/>
    <lineage>
        <taxon>Bacteria</taxon>
        <taxon>Bacillati</taxon>
        <taxon>Actinomycetota</taxon>
        <taxon>Acidimicrobiia</taxon>
        <taxon>Acidimicrobiales</taxon>
        <taxon>environmental samples</taxon>
    </lineage>
</organism>
<dbReference type="SMART" id="SM00829">
    <property type="entry name" value="PKS_ER"/>
    <property type="match status" value="1"/>
</dbReference>
<evidence type="ECO:0000256" key="5">
    <source>
        <dbReference type="ARBA" id="ARBA00023002"/>
    </source>
</evidence>
<feature type="domain" description="Enoyl reductase (ER)" evidence="8">
    <location>
        <begin position="3"/>
        <end position="310"/>
    </location>
</feature>
<dbReference type="InterPro" id="IPR002328">
    <property type="entry name" value="ADH_Zn_CS"/>
</dbReference>
<keyword evidence="7" id="KW-0812">Transmembrane</keyword>
<dbReference type="Gene3D" id="3.90.180.10">
    <property type="entry name" value="Medium-chain alcohol dehydrogenases, catalytic domain"/>
    <property type="match status" value="2"/>
</dbReference>
<keyword evidence="4 6" id="KW-0862">Zinc</keyword>
<dbReference type="GO" id="GO:0016491">
    <property type="term" value="F:oxidoreductase activity"/>
    <property type="evidence" value="ECO:0007669"/>
    <property type="project" value="UniProtKB-KW"/>
</dbReference>
<dbReference type="GO" id="GO:0008270">
    <property type="term" value="F:zinc ion binding"/>
    <property type="evidence" value="ECO:0007669"/>
    <property type="project" value="InterPro"/>
</dbReference>
<keyword evidence="3 6" id="KW-0479">Metal-binding</keyword>
<dbReference type="PANTHER" id="PTHR43350:SF19">
    <property type="entry name" value="D-GULOSIDE 3-DEHYDROGENASE"/>
    <property type="match status" value="1"/>
</dbReference>
<evidence type="ECO:0000256" key="3">
    <source>
        <dbReference type="ARBA" id="ARBA00022723"/>
    </source>
</evidence>
<reference evidence="9" key="1">
    <citation type="submission" date="2020-02" db="EMBL/GenBank/DDBJ databases">
        <authorList>
            <person name="Meier V. D."/>
        </authorList>
    </citation>
    <scope>NUCLEOTIDE SEQUENCE</scope>
    <source>
        <strain evidence="9">AVDCRST_MAG20</strain>
    </source>
</reference>
<evidence type="ECO:0000313" key="9">
    <source>
        <dbReference type="EMBL" id="CAA9229747.1"/>
    </source>
</evidence>
<feature type="transmembrane region" description="Helical" evidence="7">
    <location>
        <begin position="132"/>
        <end position="156"/>
    </location>
</feature>
<dbReference type="SUPFAM" id="SSF51735">
    <property type="entry name" value="NAD(P)-binding Rossmann-fold domains"/>
    <property type="match status" value="1"/>
</dbReference>
<evidence type="ECO:0000256" key="6">
    <source>
        <dbReference type="RuleBase" id="RU361277"/>
    </source>
</evidence>
<dbReference type="Gene3D" id="3.40.50.720">
    <property type="entry name" value="NAD(P)-binding Rossmann-like Domain"/>
    <property type="match status" value="1"/>
</dbReference>
<evidence type="ECO:0000256" key="7">
    <source>
        <dbReference type="SAM" id="Phobius"/>
    </source>
</evidence>
<dbReference type="AlphaFoldDB" id="A0A6J4HPD5"/>
<protein>
    <submittedName>
        <fullName evidence="9">Threonine dehydrogenase and related Zn-dependent dehydrogenases</fullName>
    </submittedName>
</protein>
<evidence type="ECO:0000259" key="8">
    <source>
        <dbReference type="SMART" id="SM00829"/>
    </source>
</evidence>
<dbReference type="InterPro" id="IPR011032">
    <property type="entry name" value="GroES-like_sf"/>
</dbReference>
<dbReference type="InterPro" id="IPR013149">
    <property type="entry name" value="ADH-like_C"/>
</dbReference>
<keyword evidence="5" id="KW-0560">Oxidoreductase</keyword>
<keyword evidence="7" id="KW-0472">Membrane</keyword>
<evidence type="ECO:0000256" key="1">
    <source>
        <dbReference type="ARBA" id="ARBA00001947"/>
    </source>
</evidence>
<dbReference type="PROSITE" id="PS00059">
    <property type="entry name" value="ADH_ZINC"/>
    <property type="match status" value="1"/>
</dbReference>
<dbReference type="Pfam" id="PF00107">
    <property type="entry name" value="ADH_zinc_N"/>
    <property type="match status" value="1"/>
</dbReference>
<dbReference type="InterPro" id="IPR020843">
    <property type="entry name" value="ER"/>
</dbReference>
<keyword evidence="7" id="KW-1133">Transmembrane helix</keyword>